<dbReference type="Proteomes" id="UP000053558">
    <property type="component" value="Unassembled WGS sequence"/>
</dbReference>
<feature type="transmembrane region" description="Helical" evidence="1">
    <location>
        <begin position="57"/>
        <end position="75"/>
    </location>
</feature>
<keyword evidence="4" id="KW-1185">Reference proteome</keyword>
<name>A0A5M3N4J1_CONPW</name>
<dbReference type="KEGG" id="cput:CONPUDRAFT_161019"/>
<keyword evidence="1" id="KW-0472">Membrane</keyword>
<gene>
    <name evidence="3" type="ORF">CONPUDRAFT_161019</name>
</gene>
<dbReference type="InterPro" id="IPR045340">
    <property type="entry name" value="DUF6533"/>
</dbReference>
<feature type="transmembrane region" description="Helical" evidence="1">
    <location>
        <begin position="15"/>
        <end position="36"/>
    </location>
</feature>
<keyword evidence="1" id="KW-0812">Transmembrane</keyword>
<evidence type="ECO:0000313" key="3">
    <source>
        <dbReference type="EMBL" id="EIW86216.1"/>
    </source>
</evidence>
<accession>A0A5M3N4J1</accession>
<comment type="caution">
    <text evidence="3">The sequence shown here is derived from an EMBL/GenBank/DDBJ whole genome shotgun (WGS) entry which is preliminary data.</text>
</comment>
<dbReference type="RefSeq" id="XP_007763106.1">
    <property type="nucleotide sequence ID" value="XM_007764916.1"/>
</dbReference>
<evidence type="ECO:0000313" key="4">
    <source>
        <dbReference type="Proteomes" id="UP000053558"/>
    </source>
</evidence>
<dbReference type="Pfam" id="PF20151">
    <property type="entry name" value="DUF6533"/>
    <property type="match status" value="1"/>
</dbReference>
<feature type="transmembrane region" description="Helical" evidence="1">
    <location>
        <begin position="122"/>
        <end position="142"/>
    </location>
</feature>
<dbReference type="GeneID" id="19204472"/>
<reference evidence="4" key="1">
    <citation type="journal article" date="2012" name="Science">
        <title>The Paleozoic origin of enzymatic lignin decomposition reconstructed from 31 fungal genomes.</title>
        <authorList>
            <person name="Floudas D."/>
            <person name="Binder M."/>
            <person name="Riley R."/>
            <person name="Barry K."/>
            <person name="Blanchette R.A."/>
            <person name="Henrissat B."/>
            <person name="Martinez A.T."/>
            <person name="Otillar R."/>
            <person name="Spatafora J.W."/>
            <person name="Yadav J.S."/>
            <person name="Aerts A."/>
            <person name="Benoit I."/>
            <person name="Boyd A."/>
            <person name="Carlson A."/>
            <person name="Copeland A."/>
            <person name="Coutinho P.M."/>
            <person name="de Vries R.P."/>
            <person name="Ferreira P."/>
            <person name="Findley K."/>
            <person name="Foster B."/>
            <person name="Gaskell J."/>
            <person name="Glotzer D."/>
            <person name="Gorecki P."/>
            <person name="Heitman J."/>
            <person name="Hesse C."/>
            <person name="Hori C."/>
            <person name="Igarashi K."/>
            <person name="Jurgens J.A."/>
            <person name="Kallen N."/>
            <person name="Kersten P."/>
            <person name="Kohler A."/>
            <person name="Kuees U."/>
            <person name="Kumar T.K.A."/>
            <person name="Kuo A."/>
            <person name="LaButti K."/>
            <person name="Larrondo L.F."/>
            <person name="Lindquist E."/>
            <person name="Ling A."/>
            <person name="Lombard V."/>
            <person name="Lucas S."/>
            <person name="Lundell T."/>
            <person name="Martin R."/>
            <person name="McLaughlin D.J."/>
            <person name="Morgenstern I."/>
            <person name="Morin E."/>
            <person name="Murat C."/>
            <person name="Nagy L.G."/>
            <person name="Nolan M."/>
            <person name="Ohm R.A."/>
            <person name="Patyshakuliyeva A."/>
            <person name="Rokas A."/>
            <person name="Ruiz-Duenas F.J."/>
            <person name="Sabat G."/>
            <person name="Salamov A."/>
            <person name="Samejima M."/>
            <person name="Schmutz J."/>
            <person name="Slot J.C."/>
            <person name="St John F."/>
            <person name="Stenlid J."/>
            <person name="Sun H."/>
            <person name="Sun S."/>
            <person name="Syed K."/>
            <person name="Tsang A."/>
            <person name="Wiebenga A."/>
            <person name="Young D."/>
            <person name="Pisabarro A."/>
            <person name="Eastwood D.C."/>
            <person name="Martin F."/>
            <person name="Cullen D."/>
            <person name="Grigoriev I.V."/>
            <person name="Hibbett D.S."/>
        </authorList>
    </citation>
    <scope>NUCLEOTIDE SEQUENCE [LARGE SCALE GENOMIC DNA]</scope>
    <source>
        <strain evidence="4">RWD-64-598 SS2</strain>
    </source>
</reference>
<organism evidence="3 4">
    <name type="scientific">Coniophora puteana (strain RWD-64-598)</name>
    <name type="common">Brown rot fungus</name>
    <dbReference type="NCBI Taxonomy" id="741705"/>
    <lineage>
        <taxon>Eukaryota</taxon>
        <taxon>Fungi</taxon>
        <taxon>Dikarya</taxon>
        <taxon>Basidiomycota</taxon>
        <taxon>Agaricomycotina</taxon>
        <taxon>Agaricomycetes</taxon>
        <taxon>Agaricomycetidae</taxon>
        <taxon>Boletales</taxon>
        <taxon>Coniophorineae</taxon>
        <taxon>Coniophoraceae</taxon>
        <taxon>Coniophora</taxon>
    </lineage>
</organism>
<dbReference type="AlphaFoldDB" id="A0A5M3N4J1"/>
<feature type="transmembrane region" description="Helical" evidence="1">
    <location>
        <begin position="157"/>
        <end position="176"/>
    </location>
</feature>
<feature type="domain" description="DUF6533" evidence="2">
    <location>
        <begin position="24"/>
        <end position="66"/>
    </location>
</feature>
<evidence type="ECO:0000259" key="2">
    <source>
        <dbReference type="Pfam" id="PF20151"/>
    </source>
</evidence>
<sequence>MSASFDIAHVEQWKASFYSLNAIYICTLAIWVYDYILTLDDEVVYMRKARFRLAKSFYVVARYMTFPMLGLHLFYNSFSGDTPSLCQKLVTPATVLSTSVVLGSESLFIMRVYALWERNKRILVLIVTSLVLVILATILVTFQPPTSVVNFFLASHQYAYVALFYNLQVVLQALLVTRMHRMLWLNEDQCNWRPGPTFTITVADVENSSLWDD</sequence>
<proteinExistence type="predicted"/>
<keyword evidence="1" id="KW-1133">Transmembrane helix</keyword>
<dbReference type="OrthoDB" id="2681239at2759"/>
<dbReference type="OMA" id="SESLFIM"/>
<feature type="transmembrane region" description="Helical" evidence="1">
    <location>
        <begin position="95"/>
        <end position="115"/>
    </location>
</feature>
<protein>
    <recommendedName>
        <fullName evidence="2">DUF6533 domain-containing protein</fullName>
    </recommendedName>
</protein>
<evidence type="ECO:0000256" key="1">
    <source>
        <dbReference type="SAM" id="Phobius"/>
    </source>
</evidence>
<dbReference type="EMBL" id="JH711573">
    <property type="protein sequence ID" value="EIW86216.1"/>
    <property type="molecule type" value="Genomic_DNA"/>
</dbReference>